<evidence type="ECO:0000313" key="2">
    <source>
        <dbReference type="Proteomes" id="UP001595976"/>
    </source>
</evidence>
<dbReference type="EMBL" id="JBHSLI010000003">
    <property type="protein sequence ID" value="MFC5292982.1"/>
    <property type="molecule type" value="Genomic_DNA"/>
</dbReference>
<evidence type="ECO:0000313" key="1">
    <source>
        <dbReference type="EMBL" id="MFC5292982.1"/>
    </source>
</evidence>
<keyword evidence="2" id="KW-1185">Reference proteome</keyword>
<sequence length="112" mass="12462">MGLYIVADVGKGPIAAEISEVDLDFGPRLCAMTRLISRKHGRHFVVRSAGPEIVDIKAAPQDWAGDLIAYVDRSALSVAVQACRKRIDTLRIDRYLDRQRAARLPDLFEENA</sequence>
<proteinExistence type="predicted"/>
<organism evidence="1 2">
    <name type="scientific">Bosea minatitlanensis</name>
    <dbReference type="NCBI Taxonomy" id="128782"/>
    <lineage>
        <taxon>Bacteria</taxon>
        <taxon>Pseudomonadati</taxon>
        <taxon>Pseudomonadota</taxon>
        <taxon>Alphaproteobacteria</taxon>
        <taxon>Hyphomicrobiales</taxon>
        <taxon>Boseaceae</taxon>
        <taxon>Bosea</taxon>
    </lineage>
</organism>
<dbReference type="Proteomes" id="UP001595976">
    <property type="component" value="Unassembled WGS sequence"/>
</dbReference>
<accession>A0ABW0F0R7</accession>
<protein>
    <submittedName>
        <fullName evidence="1">Uncharacterized protein</fullName>
    </submittedName>
</protein>
<dbReference type="RefSeq" id="WP_260348466.1">
    <property type="nucleotide sequence ID" value="NZ_JAOAOS010000006.1"/>
</dbReference>
<reference evidence="2" key="1">
    <citation type="journal article" date="2019" name="Int. J. Syst. Evol. Microbiol.">
        <title>The Global Catalogue of Microorganisms (GCM) 10K type strain sequencing project: providing services to taxonomists for standard genome sequencing and annotation.</title>
        <authorList>
            <consortium name="The Broad Institute Genomics Platform"/>
            <consortium name="The Broad Institute Genome Sequencing Center for Infectious Disease"/>
            <person name="Wu L."/>
            <person name="Ma J."/>
        </authorList>
    </citation>
    <scope>NUCLEOTIDE SEQUENCE [LARGE SCALE GENOMIC DNA]</scope>
    <source>
        <strain evidence="2">CGMCC 1.15643</strain>
    </source>
</reference>
<comment type="caution">
    <text evidence="1">The sequence shown here is derived from an EMBL/GenBank/DDBJ whole genome shotgun (WGS) entry which is preliminary data.</text>
</comment>
<name>A0ABW0F0R7_9HYPH</name>
<gene>
    <name evidence="1" type="ORF">ACFPK2_08250</name>
</gene>